<dbReference type="PROSITE" id="PS51186">
    <property type="entry name" value="GNAT"/>
    <property type="match status" value="1"/>
</dbReference>
<dbReference type="InterPro" id="IPR016181">
    <property type="entry name" value="Acyl_CoA_acyltransferase"/>
</dbReference>
<dbReference type="AlphaFoldDB" id="A0A0H2XEP8"/>
<evidence type="ECO:0000313" key="5">
    <source>
        <dbReference type="Proteomes" id="UP000000420"/>
    </source>
</evidence>
<organism evidence="4 5">
    <name type="scientific">Xanthomonas campestris pv. campestris (strain 8004)</name>
    <dbReference type="NCBI Taxonomy" id="314565"/>
    <lineage>
        <taxon>Bacteria</taxon>
        <taxon>Pseudomonadati</taxon>
        <taxon>Pseudomonadota</taxon>
        <taxon>Gammaproteobacteria</taxon>
        <taxon>Lysobacterales</taxon>
        <taxon>Lysobacteraceae</taxon>
        <taxon>Xanthomonas</taxon>
    </lineage>
</organism>
<keyword evidence="2" id="KW-0012">Acyltransferase</keyword>
<dbReference type="InterPro" id="IPR050680">
    <property type="entry name" value="YpeA/RimI_acetyltransf"/>
</dbReference>
<proteinExistence type="predicted"/>
<dbReference type="Gene3D" id="3.40.630.30">
    <property type="match status" value="1"/>
</dbReference>
<sequence>MRCLAPIHSSIDAMQGEASATPASVHPQAECERMPALLAHRITLRAEHDTDVPWLRNLYASARSDELAHVPWPETTKRAFVDQQFALQRTHYRQHYRDADFLIVQTPDERIGRLYLQRAAVQHVLVDISLLPHWRGRGVGTALIMHAQALAQAAGCGVALHVFHANPAARRLYTRLGFLAGDASSTHLAMHWQPAERAATPLS</sequence>
<feature type="domain" description="N-acetyltransferase" evidence="3">
    <location>
        <begin position="42"/>
        <end position="203"/>
    </location>
</feature>
<evidence type="ECO:0000256" key="2">
    <source>
        <dbReference type="ARBA" id="ARBA00023315"/>
    </source>
</evidence>
<dbReference type="GO" id="GO:0016747">
    <property type="term" value="F:acyltransferase activity, transferring groups other than amino-acyl groups"/>
    <property type="evidence" value="ECO:0007669"/>
    <property type="project" value="InterPro"/>
</dbReference>
<dbReference type="InterPro" id="IPR000182">
    <property type="entry name" value="GNAT_dom"/>
</dbReference>
<dbReference type="EMBL" id="CP000050">
    <property type="protein sequence ID" value="AAY51329.1"/>
    <property type="molecule type" value="Genomic_DNA"/>
</dbReference>
<dbReference type="Proteomes" id="UP000000420">
    <property type="component" value="Chromosome"/>
</dbReference>
<evidence type="ECO:0000313" key="4">
    <source>
        <dbReference type="EMBL" id="AAY51329.1"/>
    </source>
</evidence>
<dbReference type="HOGENOM" id="CLU_013985_22_0_6"/>
<dbReference type="KEGG" id="xcb:XC_4294"/>
<dbReference type="PANTHER" id="PTHR43420">
    <property type="entry name" value="ACETYLTRANSFERASE"/>
    <property type="match status" value="1"/>
</dbReference>
<dbReference type="CDD" id="cd04301">
    <property type="entry name" value="NAT_SF"/>
    <property type="match status" value="1"/>
</dbReference>
<evidence type="ECO:0000259" key="3">
    <source>
        <dbReference type="PROSITE" id="PS51186"/>
    </source>
</evidence>
<gene>
    <name evidence="4" type="ordered locus">XC_4294</name>
</gene>
<reference evidence="4 5" key="1">
    <citation type="journal article" date="2005" name="Genome Res.">
        <title>Comparative and functional genomic analyses of the pathogenicity of phytopathogen Xanthomonas campestris pv. campestris.</title>
        <authorList>
            <person name="Qian W."/>
            <person name="Jia Y."/>
            <person name="Ren S.X."/>
            <person name="He Y.Q."/>
            <person name="Feng J.X."/>
            <person name="Lu L.F."/>
            <person name="Sun Q."/>
            <person name="Ying G."/>
            <person name="Tang D.J."/>
            <person name="Tang H."/>
            <person name="Wu W."/>
            <person name="Hao P."/>
            <person name="Wang L."/>
            <person name="Jiang B.L."/>
            <person name="Zeng S."/>
            <person name="Gu W.Y."/>
            <person name="Lu G."/>
            <person name="Rong L."/>
            <person name="Tian Y."/>
            <person name="Yao Z."/>
            <person name="Fu G."/>
            <person name="Chen B."/>
            <person name="Fang R."/>
            <person name="Qiang B."/>
            <person name="Chen Z."/>
            <person name="Zhao G.P."/>
            <person name="Tang J.L."/>
            <person name="He C."/>
        </authorList>
    </citation>
    <scope>NUCLEOTIDE SEQUENCE [LARGE SCALE GENOMIC DNA]</scope>
    <source>
        <strain evidence="4 5">8004</strain>
    </source>
</reference>
<name>A0A0H2XEP8_XANC8</name>
<accession>A0A0H2XEP8</accession>
<protein>
    <submittedName>
        <fullName evidence="4">Acetyltransferase</fullName>
    </submittedName>
</protein>
<keyword evidence="1 4" id="KW-0808">Transferase</keyword>
<dbReference type="SUPFAM" id="SSF55729">
    <property type="entry name" value="Acyl-CoA N-acyltransferases (Nat)"/>
    <property type="match status" value="1"/>
</dbReference>
<dbReference type="Pfam" id="PF00583">
    <property type="entry name" value="Acetyltransf_1"/>
    <property type="match status" value="1"/>
</dbReference>
<evidence type="ECO:0000256" key="1">
    <source>
        <dbReference type="ARBA" id="ARBA00022679"/>
    </source>
</evidence>